<gene>
    <name evidence="1" type="ORF">LTR84_002115</name>
</gene>
<organism evidence="1 2">
    <name type="scientific">Exophiala bonariae</name>
    <dbReference type="NCBI Taxonomy" id="1690606"/>
    <lineage>
        <taxon>Eukaryota</taxon>
        <taxon>Fungi</taxon>
        <taxon>Dikarya</taxon>
        <taxon>Ascomycota</taxon>
        <taxon>Pezizomycotina</taxon>
        <taxon>Eurotiomycetes</taxon>
        <taxon>Chaetothyriomycetidae</taxon>
        <taxon>Chaetothyriales</taxon>
        <taxon>Herpotrichiellaceae</taxon>
        <taxon>Exophiala</taxon>
    </lineage>
</organism>
<accession>A0AAV9NAH7</accession>
<evidence type="ECO:0000313" key="1">
    <source>
        <dbReference type="EMBL" id="KAK5053141.1"/>
    </source>
</evidence>
<proteinExistence type="predicted"/>
<sequence length="75" mass="8826">MKHIGDDEFNCSILRMLWEERNEDYIPHKPFADWAEIEDAIFKGLIKAMMNLDPSKRITAHQALEHPWVADCEVD</sequence>
<keyword evidence="2" id="KW-1185">Reference proteome</keyword>
<dbReference type="GeneID" id="89970327"/>
<comment type="caution">
    <text evidence="1">The sequence shown here is derived from an EMBL/GenBank/DDBJ whole genome shotgun (WGS) entry which is preliminary data.</text>
</comment>
<reference evidence="1 2" key="1">
    <citation type="submission" date="2023-08" db="EMBL/GenBank/DDBJ databases">
        <title>Black Yeasts Isolated from many extreme environments.</title>
        <authorList>
            <person name="Coleine C."/>
            <person name="Stajich J.E."/>
            <person name="Selbmann L."/>
        </authorList>
    </citation>
    <scope>NUCLEOTIDE SEQUENCE [LARGE SCALE GENOMIC DNA]</scope>
    <source>
        <strain evidence="1 2">CCFEE 5792</strain>
    </source>
</reference>
<evidence type="ECO:0008006" key="3">
    <source>
        <dbReference type="Google" id="ProtNLM"/>
    </source>
</evidence>
<dbReference type="InterPro" id="IPR011009">
    <property type="entry name" value="Kinase-like_dom_sf"/>
</dbReference>
<dbReference type="Proteomes" id="UP001358417">
    <property type="component" value="Unassembled WGS sequence"/>
</dbReference>
<dbReference type="AlphaFoldDB" id="A0AAV9NAH7"/>
<protein>
    <recommendedName>
        <fullName evidence="3">Protein kinase domain-containing protein</fullName>
    </recommendedName>
</protein>
<dbReference type="EMBL" id="JAVRRD010000012">
    <property type="protein sequence ID" value="KAK5053141.1"/>
    <property type="molecule type" value="Genomic_DNA"/>
</dbReference>
<evidence type="ECO:0000313" key="2">
    <source>
        <dbReference type="Proteomes" id="UP001358417"/>
    </source>
</evidence>
<dbReference type="Gene3D" id="1.10.510.10">
    <property type="entry name" value="Transferase(Phosphotransferase) domain 1"/>
    <property type="match status" value="1"/>
</dbReference>
<dbReference type="SUPFAM" id="SSF56112">
    <property type="entry name" value="Protein kinase-like (PK-like)"/>
    <property type="match status" value="1"/>
</dbReference>
<name>A0AAV9NAH7_9EURO</name>
<dbReference type="RefSeq" id="XP_064706583.1">
    <property type="nucleotide sequence ID" value="XM_064845729.1"/>
</dbReference>